<comment type="caution">
    <text evidence="1">The sequence shown here is derived from an EMBL/GenBank/DDBJ whole genome shotgun (WGS) entry which is preliminary data.</text>
</comment>
<evidence type="ECO:0000313" key="2">
    <source>
        <dbReference type="Proteomes" id="UP001281147"/>
    </source>
</evidence>
<sequence>MPPRVPLNTRAFASALGEPYICPSCLLRSRSGVASQQLTRRRDGKDHSTAARGQLVNRRDAARAPRKVDTLSVKRQSTWRYASNGSLASRSAINAPTSVPPAYRELHQRLLALQESASSYVDLARLQLATRSLEVSDPVTRVAFLGLGSNGPLAARKLAKVLLSDALGQEEAWEKEILDSLSDGRSLLLRYGDAEEAAQSNPLVKTMSIPSRFLDRHRLEILVTGLNTSQESAISKEQNGLEHAILVPTLTTPNSSEGRVGFVRYPVHKAVLVAEGITGAVEYGRLPPKLTDGILISAALSVPLRSTNSGRCGEEAATGNALDIDLAEHALRLFRADKANGARFSDEWQTSRVSALAEWIGGSKEPAASNMNPAVQDLVSSVLARTSSSIKQAEEAANTVVATATVPEPKRANLQTAISDWSAEAHRDLQLNLDTAFSTSPSWRRTAWWRLFWRIDDVTVSASDILRRSWLSEAEQRLAFLSGRITEAGLANAEDLRGPAPRLLDEGQQAEMQEYETHNAQTETVAELMQMPSLLARMQQQSGVNAQFNPPWPQSVNLSRQYMLHTLVPELHRKAQALLVTTLSTIGGSAALSAWFYVATSGLGLYESGAVVALGLVWSLRRLQKKWGVEREGFAELVREDARRVLAEVESHLRKVVSEGGRSRVRVEDAQSWREAREAVEVCRSALESVRGETSQ</sequence>
<dbReference type="Proteomes" id="UP001281147">
    <property type="component" value="Unassembled WGS sequence"/>
</dbReference>
<evidence type="ECO:0000313" key="1">
    <source>
        <dbReference type="EMBL" id="KAK3681498.1"/>
    </source>
</evidence>
<proteinExistence type="predicted"/>
<keyword evidence="2" id="KW-1185">Reference proteome</keyword>
<organism evidence="1 2">
    <name type="scientific">Vermiconidia calcicola</name>
    <dbReference type="NCBI Taxonomy" id="1690605"/>
    <lineage>
        <taxon>Eukaryota</taxon>
        <taxon>Fungi</taxon>
        <taxon>Dikarya</taxon>
        <taxon>Ascomycota</taxon>
        <taxon>Pezizomycotina</taxon>
        <taxon>Dothideomycetes</taxon>
        <taxon>Dothideomycetidae</taxon>
        <taxon>Mycosphaerellales</taxon>
        <taxon>Extremaceae</taxon>
        <taxon>Vermiconidia</taxon>
    </lineage>
</organism>
<dbReference type="EMBL" id="JAUTXU010000402">
    <property type="protein sequence ID" value="KAK3681498.1"/>
    <property type="molecule type" value="Genomic_DNA"/>
</dbReference>
<accession>A0ACC3MA39</accession>
<reference evidence="1" key="1">
    <citation type="submission" date="2023-07" db="EMBL/GenBank/DDBJ databases">
        <title>Black Yeasts Isolated from many extreme environments.</title>
        <authorList>
            <person name="Coleine C."/>
            <person name="Stajich J.E."/>
            <person name="Selbmann L."/>
        </authorList>
    </citation>
    <scope>NUCLEOTIDE SEQUENCE</scope>
    <source>
        <strain evidence="1">CCFEE 5714</strain>
    </source>
</reference>
<gene>
    <name evidence="1" type="ORF">LTR37_020891</name>
</gene>
<protein>
    <submittedName>
        <fullName evidence="1">Uncharacterized protein</fullName>
    </submittedName>
</protein>
<name>A0ACC3MA39_9PEZI</name>